<proteinExistence type="predicted"/>
<dbReference type="EMBL" id="NMUH01005079">
    <property type="protein sequence ID" value="MQM11740.1"/>
    <property type="molecule type" value="Genomic_DNA"/>
</dbReference>
<keyword evidence="3" id="KW-1185">Reference proteome</keyword>
<dbReference type="Proteomes" id="UP000652761">
    <property type="component" value="Unassembled WGS sequence"/>
</dbReference>
<sequence length="139" mass="15388">MRKTAGQTSSLKALRSPSMPERLGGASVVRPPRQAPRVLERSLWTPSKSPVRAGHLQAPRVVSEHPVTCLAQAPPAEQYWIEACLSFVNSMPPSTEQAVQLPNSPPARYLRNKRSNKVRRQLAMVTPTTQNTPHNQVVH</sequence>
<dbReference type="AlphaFoldDB" id="A0A843X5P4"/>
<evidence type="ECO:0000313" key="2">
    <source>
        <dbReference type="EMBL" id="MQM11740.1"/>
    </source>
</evidence>
<reference evidence="2" key="1">
    <citation type="submission" date="2017-07" db="EMBL/GenBank/DDBJ databases">
        <title>Taro Niue Genome Assembly and Annotation.</title>
        <authorList>
            <person name="Atibalentja N."/>
            <person name="Keating K."/>
            <person name="Fields C.J."/>
        </authorList>
    </citation>
    <scope>NUCLEOTIDE SEQUENCE</scope>
    <source>
        <strain evidence="2">Niue_2</strain>
        <tissue evidence="2">Leaf</tissue>
    </source>
</reference>
<evidence type="ECO:0000313" key="3">
    <source>
        <dbReference type="Proteomes" id="UP000652761"/>
    </source>
</evidence>
<feature type="compositionally biased region" description="Polar residues" evidence="1">
    <location>
        <begin position="1"/>
        <end position="11"/>
    </location>
</feature>
<evidence type="ECO:0000256" key="1">
    <source>
        <dbReference type="SAM" id="MobiDB-lite"/>
    </source>
</evidence>
<protein>
    <submittedName>
        <fullName evidence="2">Uncharacterized protein</fullName>
    </submittedName>
</protein>
<comment type="caution">
    <text evidence="2">The sequence shown here is derived from an EMBL/GenBank/DDBJ whole genome shotgun (WGS) entry which is preliminary data.</text>
</comment>
<name>A0A843X5P4_COLES</name>
<gene>
    <name evidence="2" type="ORF">Taro_044651</name>
</gene>
<feature type="region of interest" description="Disordered" evidence="1">
    <location>
        <begin position="1"/>
        <end position="34"/>
    </location>
</feature>
<organism evidence="2 3">
    <name type="scientific">Colocasia esculenta</name>
    <name type="common">Wild taro</name>
    <name type="synonym">Arum esculentum</name>
    <dbReference type="NCBI Taxonomy" id="4460"/>
    <lineage>
        <taxon>Eukaryota</taxon>
        <taxon>Viridiplantae</taxon>
        <taxon>Streptophyta</taxon>
        <taxon>Embryophyta</taxon>
        <taxon>Tracheophyta</taxon>
        <taxon>Spermatophyta</taxon>
        <taxon>Magnoliopsida</taxon>
        <taxon>Liliopsida</taxon>
        <taxon>Araceae</taxon>
        <taxon>Aroideae</taxon>
        <taxon>Colocasieae</taxon>
        <taxon>Colocasia</taxon>
    </lineage>
</organism>
<accession>A0A843X5P4</accession>